<keyword evidence="5 10" id="KW-0812">Transmembrane</keyword>
<gene>
    <name evidence="11" type="ORF">ACFOEB_01390</name>
</gene>
<feature type="transmembrane region" description="Helical" evidence="10">
    <location>
        <begin position="93"/>
        <end position="116"/>
    </location>
</feature>
<evidence type="ECO:0000256" key="6">
    <source>
        <dbReference type="ARBA" id="ARBA00022989"/>
    </source>
</evidence>
<sequence length="449" mass="47338">MPPMPATMTEGSVPRQLRSLALPMVWGLLATMSFNVVDTFFVAQLGNTPLAAMSFTFPVVMLLTSMGIGLGAGTSSAVARGVGAGDSGRAQRLATDAVTLTLLLSVTVCLLGWLTIDPLFTLLGASAELLPLIHQYMSIWYISAPCLLVPMVALASLRAMGLSQIQGILMGGAALFNAALDPILIFGLLGAPELGLAGAAWATLVTRSITLLLALYILRARVGLLVSPFAPWTRLLSSWRAVVHVGVPAMAANMIIPLASAIVVMMVARYGNDAVAGLGIAVRVEPVALIAFYALSGVIGPFFGQNHAAGKTARLAEAQRLLLLFCIGFGVLLAVFLLVFGSLITGMFTDHPDVAAVAVRYLAIVPISYGAYGLVMSCNAAFNGLGTPWPAMLLSLCRVLLLFLPLAGVLQFFWGLNGLFIATATTNVVVGAWAWRWLRRQLQQETASP</sequence>
<dbReference type="Proteomes" id="UP001595548">
    <property type="component" value="Unassembled WGS sequence"/>
</dbReference>
<feature type="transmembrane region" description="Helical" evidence="10">
    <location>
        <begin position="136"/>
        <end position="155"/>
    </location>
</feature>
<feature type="transmembrane region" description="Helical" evidence="10">
    <location>
        <begin position="239"/>
        <end position="267"/>
    </location>
</feature>
<evidence type="ECO:0000256" key="2">
    <source>
        <dbReference type="ARBA" id="ARBA00022448"/>
    </source>
</evidence>
<name>A0ABV7HIZ0_9GAMM</name>
<evidence type="ECO:0000256" key="5">
    <source>
        <dbReference type="ARBA" id="ARBA00022692"/>
    </source>
</evidence>
<feature type="transmembrane region" description="Helical" evidence="10">
    <location>
        <begin position="49"/>
        <end position="72"/>
    </location>
</feature>
<organism evidence="11 12">
    <name type="scientific">Gilvimarinus japonicus</name>
    <dbReference type="NCBI Taxonomy" id="1796469"/>
    <lineage>
        <taxon>Bacteria</taxon>
        <taxon>Pseudomonadati</taxon>
        <taxon>Pseudomonadota</taxon>
        <taxon>Gammaproteobacteria</taxon>
        <taxon>Cellvibrionales</taxon>
        <taxon>Cellvibrionaceae</taxon>
        <taxon>Gilvimarinus</taxon>
    </lineage>
</organism>
<dbReference type="InterPro" id="IPR002528">
    <property type="entry name" value="MATE_fam"/>
</dbReference>
<dbReference type="Pfam" id="PF01554">
    <property type="entry name" value="MatE"/>
    <property type="match status" value="2"/>
</dbReference>
<feature type="transmembrane region" description="Helical" evidence="10">
    <location>
        <begin position="167"/>
        <end position="189"/>
    </location>
</feature>
<keyword evidence="4" id="KW-1003">Cell membrane</keyword>
<evidence type="ECO:0000256" key="3">
    <source>
        <dbReference type="ARBA" id="ARBA00022449"/>
    </source>
</evidence>
<dbReference type="InterPro" id="IPR048279">
    <property type="entry name" value="MdtK-like"/>
</dbReference>
<proteinExistence type="predicted"/>
<evidence type="ECO:0000256" key="1">
    <source>
        <dbReference type="ARBA" id="ARBA00004429"/>
    </source>
</evidence>
<dbReference type="EMBL" id="JBHRTL010000001">
    <property type="protein sequence ID" value="MFC3153844.1"/>
    <property type="molecule type" value="Genomic_DNA"/>
</dbReference>
<protein>
    <recommendedName>
        <fullName evidence="9">Multidrug-efflux transporter</fullName>
    </recommendedName>
</protein>
<evidence type="ECO:0000256" key="7">
    <source>
        <dbReference type="ARBA" id="ARBA00023065"/>
    </source>
</evidence>
<dbReference type="PANTHER" id="PTHR43298:SF2">
    <property type="entry name" value="FMN_FAD EXPORTER YEEO-RELATED"/>
    <property type="match status" value="1"/>
</dbReference>
<evidence type="ECO:0000313" key="11">
    <source>
        <dbReference type="EMBL" id="MFC3153844.1"/>
    </source>
</evidence>
<keyword evidence="8 10" id="KW-0472">Membrane</keyword>
<evidence type="ECO:0000256" key="9">
    <source>
        <dbReference type="ARBA" id="ARBA00031636"/>
    </source>
</evidence>
<evidence type="ECO:0000256" key="4">
    <source>
        <dbReference type="ARBA" id="ARBA00022475"/>
    </source>
</evidence>
<feature type="transmembrane region" description="Helical" evidence="10">
    <location>
        <begin position="354"/>
        <end position="375"/>
    </location>
</feature>
<evidence type="ECO:0000256" key="8">
    <source>
        <dbReference type="ARBA" id="ARBA00023136"/>
    </source>
</evidence>
<reference evidence="12" key="1">
    <citation type="journal article" date="2019" name="Int. J. Syst. Evol. Microbiol.">
        <title>The Global Catalogue of Microorganisms (GCM) 10K type strain sequencing project: providing services to taxonomists for standard genome sequencing and annotation.</title>
        <authorList>
            <consortium name="The Broad Institute Genomics Platform"/>
            <consortium name="The Broad Institute Genome Sequencing Center for Infectious Disease"/>
            <person name="Wu L."/>
            <person name="Ma J."/>
        </authorList>
    </citation>
    <scope>NUCLEOTIDE SEQUENCE [LARGE SCALE GENOMIC DNA]</scope>
    <source>
        <strain evidence="12">KCTC 52141</strain>
    </source>
</reference>
<evidence type="ECO:0000313" key="12">
    <source>
        <dbReference type="Proteomes" id="UP001595548"/>
    </source>
</evidence>
<feature type="transmembrane region" description="Helical" evidence="10">
    <location>
        <begin position="287"/>
        <end position="309"/>
    </location>
</feature>
<keyword evidence="12" id="KW-1185">Reference proteome</keyword>
<feature type="transmembrane region" description="Helical" evidence="10">
    <location>
        <begin position="412"/>
        <end position="435"/>
    </location>
</feature>
<keyword evidence="7" id="KW-0406">Ion transport</keyword>
<feature type="transmembrane region" description="Helical" evidence="10">
    <location>
        <begin position="20"/>
        <end position="43"/>
    </location>
</feature>
<dbReference type="NCBIfam" id="TIGR00797">
    <property type="entry name" value="matE"/>
    <property type="match status" value="1"/>
</dbReference>
<dbReference type="PIRSF" id="PIRSF006603">
    <property type="entry name" value="DinF"/>
    <property type="match status" value="1"/>
</dbReference>
<feature type="transmembrane region" description="Helical" evidence="10">
    <location>
        <begin position="195"/>
        <end position="218"/>
    </location>
</feature>
<dbReference type="RefSeq" id="WP_382413838.1">
    <property type="nucleotide sequence ID" value="NZ_AP031500.1"/>
</dbReference>
<keyword evidence="6 10" id="KW-1133">Transmembrane helix</keyword>
<feature type="transmembrane region" description="Helical" evidence="10">
    <location>
        <begin position="321"/>
        <end position="348"/>
    </location>
</feature>
<dbReference type="InterPro" id="IPR050222">
    <property type="entry name" value="MATE_MdtK"/>
</dbReference>
<comment type="caution">
    <text evidence="11">The sequence shown here is derived from an EMBL/GenBank/DDBJ whole genome shotgun (WGS) entry which is preliminary data.</text>
</comment>
<accession>A0ABV7HIZ0</accession>
<keyword evidence="2" id="KW-0813">Transport</keyword>
<feature type="transmembrane region" description="Helical" evidence="10">
    <location>
        <begin position="387"/>
        <end position="406"/>
    </location>
</feature>
<comment type="subcellular location">
    <subcellularLocation>
        <location evidence="1">Cell inner membrane</location>
        <topology evidence="1">Multi-pass membrane protein</topology>
    </subcellularLocation>
</comment>
<evidence type="ECO:0000256" key="10">
    <source>
        <dbReference type="SAM" id="Phobius"/>
    </source>
</evidence>
<dbReference type="PANTHER" id="PTHR43298">
    <property type="entry name" value="MULTIDRUG RESISTANCE PROTEIN NORM-RELATED"/>
    <property type="match status" value="1"/>
</dbReference>
<keyword evidence="3" id="KW-0050">Antiport</keyword>